<dbReference type="EMBL" id="JACDTQ010001694">
    <property type="protein sequence ID" value="KAF5921433.1"/>
    <property type="molecule type" value="Genomic_DNA"/>
</dbReference>
<proteinExistence type="predicted"/>
<dbReference type="Proteomes" id="UP000551758">
    <property type="component" value="Unassembled WGS sequence"/>
</dbReference>
<sequence>MFPDSVPSNQASTSGLWQTSGSSILSPARADDKLCPLFQLLPSISVTLSICEFVAGVSATLNYENEGKVPLEAFFPMDGDSAVYSIKAMAHTNYENAISQGH</sequence>
<gene>
    <name evidence="1" type="ORF">HPG69_019484</name>
</gene>
<accession>A0A7J7F0B5</accession>
<evidence type="ECO:0000313" key="1">
    <source>
        <dbReference type="EMBL" id="KAF5921433.1"/>
    </source>
</evidence>
<comment type="caution">
    <text evidence="1">The sequence shown here is derived from an EMBL/GenBank/DDBJ whole genome shotgun (WGS) entry which is preliminary data.</text>
</comment>
<keyword evidence="2" id="KW-1185">Reference proteome</keyword>
<organism evidence="1 2">
    <name type="scientific">Diceros bicornis minor</name>
    <name type="common">South-central black rhinoceros</name>
    <dbReference type="NCBI Taxonomy" id="77932"/>
    <lineage>
        <taxon>Eukaryota</taxon>
        <taxon>Metazoa</taxon>
        <taxon>Chordata</taxon>
        <taxon>Craniata</taxon>
        <taxon>Vertebrata</taxon>
        <taxon>Euteleostomi</taxon>
        <taxon>Mammalia</taxon>
        <taxon>Eutheria</taxon>
        <taxon>Laurasiatheria</taxon>
        <taxon>Perissodactyla</taxon>
        <taxon>Rhinocerotidae</taxon>
        <taxon>Diceros</taxon>
    </lineage>
</organism>
<reference evidence="1 2" key="1">
    <citation type="journal article" date="2020" name="Mol. Biol. Evol.">
        <title>Interspecific Gene Flow and the Evolution of Specialization in Black and White Rhinoceros.</title>
        <authorList>
            <person name="Moodley Y."/>
            <person name="Westbury M.V."/>
            <person name="Russo I.M."/>
            <person name="Gopalakrishnan S."/>
            <person name="Rakotoarivelo A."/>
            <person name="Olsen R.A."/>
            <person name="Prost S."/>
            <person name="Tunstall T."/>
            <person name="Ryder O.A."/>
            <person name="Dalen L."/>
            <person name="Bruford M.W."/>
        </authorList>
    </citation>
    <scope>NUCLEOTIDE SEQUENCE [LARGE SCALE GENOMIC DNA]</scope>
    <source>
        <strain evidence="1">SBR-YM</strain>
        <tissue evidence="1">Skin</tissue>
    </source>
</reference>
<protein>
    <submittedName>
        <fullName evidence="1">Uncharacterized protein</fullName>
    </submittedName>
</protein>
<name>A0A7J7F0B5_DICBM</name>
<dbReference type="AlphaFoldDB" id="A0A7J7F0B5"/>
<evidence type="ECO:0000313" key="2">
    <source>
        <dbReference type="Proteomes" id="UP000551758"/>
    </source>
</evidence>